<keyword evidence="1" id="KW-1133">Transmembrane helix</keyword>
<dbReference type="RefSeq" id="WP_160383160.1">
    <property type="nucleotide sequence ID" value="NZ_WNXQ01000007.1"/>
</dbReference>
<accession>A0A844WF65</accession>
<feature type="transmembrane region" description="Helical" evidence="1">
    <location>
        <begin position="20"/>
        <end position="41"/>
    </location>
</feature>
<keyword evidence="1" id="KW-0812">Transmembrane</keyword>
<dbReference type="Proteomes" id="UP000443843">
    <property type="component" value="Unassembled WGS sequence"/>
</dbReference>
<dbReference type="AlphaFoldDB" id="A0A844WF65"/>
<proteinExistence type="predicted"/>
<comment type="caution">
    <text evidence="2">The sequence shown here is derived from an EMBL/GenBank/DDBJ whole genome shotgun (WGS) entry which is preliminary data.</text>
</comment>
<organism evidence="2 3">
    <name type="scientific">Pseudooceanicola pacificus</name>
    <dbReference type="NCBI Taxonomy" id="2676438"/>
    <lineage>
        <taxon>Bacteria</taxon>
        <taxon>Pseudomonadati</taxon>
        <taxon>Pseudomonadota</taxon>
        <taxon>Alphaproteobacteria</taxon>
        <taxon>Rhodobacterales</taxon>
        <taxon>Paracoccaceae</taxon>
        <taxon>Pseudooceanicola</taxon>
    </lineage>
</organism>
<evidence type="ECO:0000313" key="3">
    <source>
        <dbReference type="Proteomes" id="UP000443843"/>
    </source>
</evidence>
<evidence type="ECO:0000313" key="2">
    <source>
        <dbReference type="EMBL" id="MWB78950.1"/>
    </source>
</evidence>
<gene>
    <name evidence="2" type="ORF">GLS40_13000</name>
</gene>
<protein>
    <submittedName>
        <fullName evidence="2">Uncharacterized protein</fullName>
    </submittedName>
</protein>
<keyword evidence="1" id="KW-0472">Membrane</keyword>
<evidence type="ECO:0000256" key="1">
    <source>
        <dbReference type="SAM" id="Phobius"/>
    </source>
</evidence>
<sequence length="65" mass="6494">MSAPDMSLQTQARKHGTPIWGIFVSALFGALAGALVAITAVSGGDAPQGADIRIDGRTGAAEPAM</sequence>
<name>A0A844WF65_9RHOB</name>
<reference evidence="2 3" key="1">
    <citation type="submission" date="2019-11" db="EMBL/GenBank/DDBJ databases">
        <title>Pseudooceanicola pacifica sp. nov., isolated from deep-sea sediment of the Pacific Ocean.</title>
        <authorList>
            <person name="Lyu L."/>
        </authorList>
    </citation>
    <scope>NUCLEOTIDE SEQUENCE [LARGE SCALE GENOMIC DNA]</scope>
    <source>
        <strain evidence="2 3">216_PA32_1</strain>
    </source>
</reference>
<dbReference type="EMBL" id="WNXQ01000007">
    <property type="protein sequence ID" value="MWB78950.1"/>
    <property type="molecule type" value="Genomic_DNA"/>
</dbReference>
<keyword evidence="3" id="KW-1185">Reference proteome</keyword>